<accession>A0AAD4D943</accession>
<evidence type="ECO:0000313" key="3">
    <source>
        <dbReference type="Proteomes" id="UP001194580"/>
    </source>
</evidence>
<feature type="compositionally biased region" description="Basic and acidic residues" evidence="1">
    <location>
        <begin position="95"/>
        <end position="108"/>
    </location>
</feature>
<reference evidence="2" key="1">
    <citation type="journal article" date="2020" name="Fungal Divers.">
        <title>Resolving the Mortierellaceae phylogeny through synthesis of multi-gene phylogenetics and phylogenomics.</title>
        <authorList>
            <person name="Vandepol N."/>
            <person name="Liber J."/>
            <person name="Desiro A."/>
            <person name="Na H."/>
            <person name="Kennedy M."/>
            <person name="Barry K."/>
            <person name="Grigoriev I.V."/>
            <person name="Miller A.N."/>
            <person name="O'Donnell K."/>
            <person name="Stajich J.E."/>
            <person name="Bonito G."/>
        </authorList>
    </citation>
    <scope>NUCLEOTIDE SEQUENCE</scope>
    <source>
        <strain evidence="2">NRRL 28262</strain>
    </source>
</reference>
<evidence type="ECO:0000256" key="1">
    <source>
        <dbReference type="SAM" id="MobiDB-lite"/>
    </source>
</evidence>
<feature type="region of interest" description="Disordered" evidence="1">
    <location>
        <begin position="82"/>
        <end position="120"/>
    </location>
</feature>
<keyword evidence="3" id="KW-1185">Reference proteome</keyword>
<dbReference type="Proteomes" id="UP001194580">
    <property type="component" value="Unassembled WGS sequence"/>
</dbReference>
<name>A0AAD4D943_9FUNG</name>
<evidence type="ECO:0000313" key="2">
    <source>
        <dbReference type="EMBL" id="KAG0272073.1"/>
    </source>
</evidence>
<sequence>MEGKVMPWLQEAMQTVTMLESRLQELEEDCKAIPLYEQDRLEMVQVIQDLDAMVQQDQGWIENAETAIQWTSYVLENALISSSSSNGQRTTTTTRTRERMFSEEEKNSSADAGFVIPGLEERNTRSEGMLPALVVRDSERTLE</sequence>
<dbReference type="AlphaFoldDB" id="A0AAD4D943"/>
<feature type="compositionally biased region" description="Low complexity" evidence="1">
    <location>
        <begin position="82"/>
        <end position="94"/>
    </location>
</feature>
<organism evidence="2 3">
    <name type="scientific">Linnemannia exigua</name>
    <dbReference type="NCBI Taxonomy" id="604196"/>
    <lineage>
        <taxon>Eukaryota</taxon>
        <taxon>Fungi</taxon>
        <taxon>Fungi incertae sedis</taxon>
        <taxon>Mucoromycota</taxon>
        <taxon>Mortierellomycotina</taxon>
        <taxon>Mortierellomycetes</taxon>
        <taxon>Mortierellales</taxon>
        <taxon>Mortierellaceae</taxon>
        <taxon>Linnemannia</taxon>
    </lineage>
</organism>
<proteinExistence type="predicted"/>
<protein>
    <submittedName>
        <fullName evidence="2">Uncharacterized protein</fullName>
    </submittedName>
</protein>
<dbReference type="EMBL" id="JAAAIL010000999">
    <property type="protein sequence ID" value="KAG0272073.1"/>
    <property type="molecule type" value="Genomic_DNA"/>
</dbReference>
<comment type="caution">
    <text evidence="2">The sequence shown here is derived from an EMBL/GenBank/DDBJ whole genome shotgun (WGS) entry which is preliminary data.</text>
</comment>
<gene>
    <name evidence="2" type="ORF">BGZ95_012187</name>
</gene>